<sequence>MPKAALIGPDATGAGLAARFVLNGWDVAIADPQVDLAATLARARQWLPMLSDGALPPEGRQIHAKDMQEAAQGADYVHVFGARNLADLPRLASGAVLCWSGDVDQGAGIEVSFADPAWLLPLALLMYRANISDQCIDKVKKIYQRLGMAPVWRQPDGTAHAAFADGAPMTGAEIAALGPGLLAACGGLTGAERDGALVGMLRSLKERDLGAGRALNAADAQRHRAATADDGALVRLQVLPSWIDYNGHMTESRYLYACSETTDAFLRRIGAGLDYVATGFSYYSAETHIRHLGETRLGDRLTGSVQVLMADAKRLHLFVTLRRGDQVVATLEQMLLHVDMRANRACPAHPDVLARLMPISEAHKALPRPAGAGRRVGDGR</sequence>
<dbReference type="Pfam" id="PF13279">
    <property type="entry name" value="4HBT_2"/>
    <property type="match status" value="1"/>
</dbReference>
<protein>
    <submittedName>
        <fullName evidence="1">Carnitine 3-dehydrogenase</fullName>
    </submittedName>
</protein>
<keyword evidence="2" id="KW-1185">Reference proteome</keyword>
<gene>
    <name evidence="1" type="ORF">SAMN05421774_101544</name>
</gene>
<dbReference type="RefSeq" id="WP_076528415.1">
    <property type="nucleotide sequence ID" value="NZ_BMEH01000001.1"/>
</dbReference>
<evidence type="ECO:0000313" key="1">
    <source>
        <dbReference type="EMBL" id="SIS62714.1"/>
    </source>
</evidence>
<dbReference type="AlphaFoldDB" id="A0A1N7KME6"/>
<dbReference type="Proteomes" id="UP000186141">
    <property type="component" value="Unassembled WGS sequence"/>
</dbReference>
<dbReference type="EMBL" id="FTOT01000001">
    <property type="protein sequence ID" value="SIS62714.1"/>
    <property type="molecule type" value="Genomic_DNA"/>
</dbReference>
<evidence type="ECO:0000313" key="2">
    <source>
        <dbReference type="Proteomes" id="UP000186141"/>
    </source>
</evidence>
<dbReference type="STRING" id="1086013.SAMN05421774_101544"/>
<dbReference type="SUPFAM" id="SSF51735">
    <property type="entry name" value="NAD(P)-binding Rossmann-fold domains"/>
    <property type="match status" value="1"/>
</dbReference>
<organism evidence="1 2">
    <name type="scientific">Gemmobacter megaterium</name>
    <dbReference type="NCBI Taxonomy" id="1086013"/>
    <lineage>
        <taxon>Bacteria</taxon>
        <taxon>Pseudomonadati</taxon>
        <taxon>Pseudomonadota</taxon>
        <taxon>Alphaproteobacteria</taxon>
        <taxon>Rhodobacterales</taxon>
        <taxon>Paracoccaceae</taxon>
        <taxon>Gemmobacter</taxon>
    </lineage>
</organism>
<accession>A0A1N7KME6</accession>
<dbReference type="InterPro" id="IPR036291">
    <property type="entry name" value="NAD(P)-bd_dom_sf"/>
</dbReference>
<dbReference type="SUPFAM" id="SSF54637">
    <property type="entry name" value="Thioesterase/thiol ester dehydrase-isomerase"/>
    <property type="match status" value="1"/>
</dbReference>
<dbReference type="OrthoDB" id="9803287at2"/>
<reference evidence="1 2" key="1">
    <citation type="submission" date="2017-01" db="EMBL/GenBank/DDBJ databases">
        <authorList>
            <person name="Mah S.A."/>
            <person name="Swanson W.J."/>
            <person name="Moy G.W."/>
            <person name="Vacquier V.D."/>
        </authorList>
    </citation>
    <scope>NUCLEOTIDE SEQUENCE [LARGE SCALE GENOMIC DNA]</scope>
    <source>
        <strain evidence="1 2">DSM 26375</strain>
    </source>
</reference>
<name>A0A1N7KME6_9RHOB</name>
<dbReference type="Gene3D" id="3.10.129.10">
    <property type="entry name" value="Hotdog Thioesterase"/>
    <property type="match status" value="1"/>
</dbReference>
<dbReference type="InterPro" id="IPR029069">
    <property type="entry name" value="HotDog_dom_sf"/>
</dbReference>
<dbReference type="CDD" id="cd00586">
    <property type="entry name" value="4HBT"/>
    <property type="match status" value="1"/>
</dbReference>
<proteinExistence type="predicted"/>